<accession>A0A9P5YKS2</accession>
<gene>
    <name evidence="4" type="ORF">BDN70DRAFT_998547</name>
</gene>
<reference evidence="4" key="1">
    <citation type="submission" date="2020-11" db="EMBL/GenBank/DDBJ databases">
        <authorList>
            <consortium name="DOE Joint Genome Institute"/>
            <person name="Ahrendt S."/>
            <person name="Riley R."/>
            <person name="Andreopoulos W."/>
            <person name="Labutti K."/>
            <person name="Pangilinan J."/>
            <person name="Ruiz-Duenas F.J."/>
            <person name="Barrasa J.M."/>
            <person name="Sanchez-Garcia M."/>
            <person name="Camarero S."/>
            <person name="Miyauchi S."/>
            <person name="Serrano A."/>
            <person name="Linde D."/>
            <person name="Babiker R."/>
            <person name="Drula E."/>
            <person name="Ayuso-Fernandez I."/>
            <person name="Pacheco R."/>
            <person name="Padilla G."/>
            <person name="Ferreira P."/>
            <person name="Barriuso J."/>
            <person name="Kellner H."/>
            <person name="Castanera R."/>
            <person name="Alfaro M."/>
            <person name="Ramirez L."/>
            <person name="Pisabarro A.G."/>
            <person name="Kuo A."/>
            <person name="Tritt A."/>
            <person name="Lipzen A."/>
            <person name="He G."/>
            <person name="Yan M."/>
            <person name="Ng V."/>
            <person name="Cullen D."/>
            <person name="Martin F."/>
            <person name="Rosso M.-N."/>
            <person name="Henrissat B."/>
            <person name="Hibbett D."/>
            <person name="Martinez A.T."/>
            <person name="Grigoriev I.V."/>
        </authorList>
    </citation>
    <scope>NUCLEOTIDE SEQUENCE</scope>
    <source>
        <strain evidence="4">CIRM-BRFM 674</strain>
    </source>
</reference>
<dbReference type="SUPFAM" id="SSF57667">
    <property type="entry name" value="beta-beta-alpha zinc fingers"/>
    <property type="match status" value="1"/>
</dbReference>
<dbReference type="InterPro" id="IPR013087">
    <property type="entry name" value="Znf_C2H2_type"/>
</dbReference>
<name>A0A9P5YKS2_9AGAR</name>
<evidence type="ECO:0000256" key="1">
    <source>
        <dbReference type="PROSITE-ProRule" id="PRU00042"/>
    </source>
</evidence>
<dbReference type="AlphaFoldDB" id="A0A9P5YKS2"/>
<dbReference type="PROSITE" id="PS00028">
    <property type="entry name" value="ZINC_FINGER_C2H2_1"/>
    <property type="match status" value="1"/>
</dbReference>
<sequence>MTHPAFTFLDDGSLTEQLDSAHFDSDIPNISIEEPGWSSLFVSSPQIYSLSLQIAMGLVHSNEDIHRFGPTLRLPPDMFSGQRHLEDLDYNSCSDYSPSTSFRSLSPAVQRDECDLDSTSPVSPQAFGQFNGYADGRYSTSSEFLMSYPVAGGLRRSQSNESLHSLVSNNTSASGSSQCTAPSSLGSSMERLGSCIDSLAIESTEHDLMVPSPSTSERSTGVSISDMLRLLVESGSSLASKDPDDIRKEFITQLMLSGNNSSDFSRPAKKEIGTAATLKASKLRRKAEAVFVCELCAASFTRKNGVMNHYRSHLGIADKRCMYCKRGFTTSLGRHIKKCKSNPGRGQLSPKKEIQ</sequence>
<feature type="domain" description="C2H2-type" evidence="3">
    <location>
        <begin position="291"/>
        <end position="318"/>
    </location>
</feature>
<dbReference type="PROSITE" id="PS50157">
    <property type="entry name" value="ZINC_FINGER_C2H2_2"/>
    <property type="match status" value="1"/>
</dbReference>
<dbReference type="Gene3D" id="3.30.160.60">
    <property type="entry name" value="Classic Zinc Finger"/>
    <property type="match status" value="1"/>
</dbReference>
<evidence type="ECO:0000256" key="2">
    <source>
        <dbReference type="SAM" id="MobiDB-lite"/>
    </source>
</evidence>
<comment type="caution">
    <text evidence="4">The sequence shown here is derived from an EMBL/GenBank/DDBJ whole genome shotgun (WGS) entry which is preliminary data.</text>
</comment>
<keyword evidence="1" id="KW-0862">Zinc</keyword>
<proteinExistence type="predicted"/>
<feature type="region of interest" description="Disordered" evidence="2">
    <location>
        <begin position="166"/>
        <end position="185"/>
    </location>
</feature>
<keyword evidence="5" id="KW-1185">Reference proteome</keyword>
<dbReference type="InterPro" id="IPR036236">
    <property type="entry name" value="Znf_C2H2_sf"/>
</dbReference>
<evidence type="ECO:0000313" key="4">
    <source>
        <dbReference type="EMBL" id="KAF9471662.1"/>
    </source>
</evidence>
<organism evidence="4 5">
    <name type="scientific">Pholiota conissans</name>
    <dbReference type="NCBI Taxonomy" id="109636"/>
    <lineage>
        <taxon>Eukaryota</taxon>
        <taxon>Fungi</taxon>
        <taxon>Dikarya</taxon>
        <taxon>Basidiomycota</taxon>
        <taxon>Agaricomycotina</taxon>
        <taxon>Agaricomycetes</taxon>
        <taxon>Agaricomycetidae</taxon>
        <taxon>Agaricales</taxon>
        <taxon>Agaricineae</taxon>
        <taxon>Strophariaceae</taxon>
        <taxon>Pholiota</taxon>
    </lineage>
</organism>
<dbReference type="Proteomes" id="UP000807469">
    <property type="component" value="Unassembled WGS sequence"/>
</dbReference>
<evidence type="ECO:0000313" key="5">
    <source>
        <dbReference type="Proteomes" id="UP000807469"/>
    </source>
</evidence>
<dbReference type="OrthoDB" id="3437960at2759"/>
<protein>
    <recommendedName>
        <fullName evidence="3">C2H2-type domain-containing protein</fullName>
    </recommendedName>
</protein>
<evidence type="ECO:0000259" key="3">
    <source>
        <dbReference type="PROSITE" id="PS50157"/>
    </source>
</evidence>
<keyword evidence="1" id="KW-0479">Metal-binding</keyword>
<dbReference type="GO" id="GO:0008270">
    <property type="term" value="F:zinc ion binding"/>
    <property type="evidence" value="ECO:0007669"/>
    <property type="project" value="UniProtKB-KW"/>
</dbReference>
<dbReference type="EMBL" id="MU155644">
    <property type="protein sequence ID" value="KAF9471662.1"/>
    <property type="molecule type" value="Genomic_DNA"/>
</dbReference>
<keyword evidence="1" id="KW-0863">Zinc-finger</keyword>